<accession>A0A9I9D6J4</accession>
<name>A0A9I9D6J4_CUCME</name>
<protein>
    <submittedName>
        <fullName evidence="1">Uncharacterized protein</fullName>
    </submittedName>
</protein>
<dbReference type="Gramene" id="MELO3C013796.2.1">
    <property type="protein sequence ID" value="MELO3C013796.2.1"/>
    <property type="gene ID" value="MELO3C013796.2"/>
</dbReference>
<evidence type="ECO:0000313" key="1">
    <source>
        <dbReference type="EnsemblPlants" id="MELO3C013796.2.1"/>
    </source>
</evidence>
<sequence>MGLVIKELATKTATKLNDRVTKKNETTGSKSAAHHRIVTARKPLFVVFPEVETSSSSESIRLLKSKTNHSDFCDVQHEVLGCEETKAPATGNIYPVIGVSLTKGNNRLYFAE</sequence>
<reference evidence="1" key="1">
    <citation type="submission" date="2023-03" db="UniProtKB">
        <authorList>
            <consortium name="EnsemblPlants"/>
        </authorList>
    </citation>
    <scope>IDENTIFICATION</scope>
</reference>
<dbReference type="EnsemblPlants" id="MELO3C013796.2.1">
    <property type="protein sequence ID" value="MELO3C013796.2.1"/>
    <property type="gene ID" value="MELO3C013796.2"/>
</dbReference>
<organism evidence="1">
    <name type="scientific">Cucumis melo</name>
    <name type="common">Muskmelon</name>
    <dbReference type="NCBI Taxonomy" id="3656"/>
    <lineage>
        <taxon>Eukaryota</taxon>
        <taxon>Viridiplantae</taxon>
        <taxon>Streptophyta</taxon>
        <taxon>Embryophyta</taxon>
        <taxon>Tracheophyta</taxon>
        <taxon>Spermatophyta</taxon>
        <taxon>Magnoliopsida</taxon>
        <taxon>eudicotyledons</taxon>
        <taxon>Gunneridae</taxon>
        <taxon>Pentapetalae</taxon>
        <taxon>rosids</taxon>
        <taxon>fabids</taxon>
        <taxon>Cucurbitales</taxon>
        <taxon>Cucurbitaceae</taxon>
        <taxon>Benincaseae</taxon>
        <taxon>Cucumis</taxon>
    </lineage>
</organism>
<dbReference type="AlphaFoldDB" id="A0A9I9D6J4"/>
<proteinExistence type="predicted"/>